<accession>A0A0F7L2S7</accession>
<protein>
    <submittedName>
        <fullName evidence="1">Uncharacterized protein</fullName>
    </submittedName>
</protein>
<sequence length="108" mass="12895">MLSIRANRVIYHAQNIRIPVKIPYLTERRVRVLSTNSNISLVFCTHLNERVSPDQIRFCRFFCPLVSATIPNQPMRVRQRFRSFSQIVIIIVSQRRKINKIRFKLRTL</sequence>
<reference evidence="1" key="1">
    <citation type="journal article" date="2015" name="Front. Microbiol.">
        <title>Combining genomic sequencing methods to explore viral diversity and reveal potential virus-host interactions.</title>
        <authorList>
            <person name="Chow C.E."/>
            <person name="Winget D.M."/>
            <person name="White R.A.III."/>
            <person name="Hallam S.J."/>
            <person name="Suttle C.A."/>
        </authorList>
    </citation>
    <scope>NUCLEOTIDE SEQUENCE</scope>
    <source>
        <strain evidence="1">Anoxic3_4</strain>
    </source>
</reference>
<dbReference type="EMBL" id="KR029579">
    <property type="protein sequence ID" value="AKH46175.1"/>
    <property type="molecule type" value="Genomic_DNA"/>
</dbReference>
<name>A0A0F7L2S7_9VIRU</name>
<reference evidence="1" key="2">
    <citation type="submission" date="2015-03" db="EMBL/GenBank/DDBJ databases">
        <authorList>
            <person name="Chow C.-E.T."/>
            <person name="Winget D.M."/>
            <person name="White R.A.III."/>
            <person name="Hallam S.J."/>
            <person name="Suttle C.A."/>
        </authorList>
    </citation>
    <scope>NUCLEOTIDE SEQUENCE</scope>
    <source>
        <strain evidence="1">Anoxic3_4</strain>
    </source>
</reference>
<evidence type="ECO:0000313" key="1">
    <source>
        <dbReference type="EMBL" id="AKH46175.1"/>
    </source>
</evidence>
<organism evidence="1">
    <name type="scientific">uncultured marine virus</name>
    <dbReference type="NCBI Taxonomy" id="186617"/>
    <lineage>
        <taxon>Viruses</taxon>
        <taxon>environmental samples</taxon>
    </lineage>
</organism>
<proteinExistence type="predicted"/>